<name>A0A1D6L9C8_MAIZE</name>
<reference evidence="1" key="1">
    <citation type="submission" date="2015-12" db="EMBL/GenBank/DDBJ databases">
        <title>Update maize B73 reference genome by single molecule sequencing technologies.</title>
        <authorList>
            <consortium name="Maize Genome Sequencing Project"/>
            <person name="Ware D."/>
        </authorList>
    </citation>
    <scope>NUCLEOTIDE SEQUENCE [LARGE SCALE GENOMIC DNA]</scope>
    <source>
        <tissue evidence="1">Seedling</tissue>
    </source>
</reference>
<dbReference type="EMBL" id="CM007647">
    <property type="protein sequence ID" value="ONM10793.1"/>
    <property type="molecule type" value="Genomic_DNA"/>
</dbReference>
<accession>A0A1D6L9C8</accession>
<proteinExistence type="predicted"/>
<dbReference type="AlphaFoldDB" id="A0A1D6L9C8"/>
<sequence>MVNIACAGCKESNAPAHL</sequence>
<protein>
    <submittedName>
        <fullName evidence="1">Protein trichome birefringence-like 32</fullName>
    </submittedName>
</protein>
<evidence type="ECO:0000313" key="1">
    <source>
        <dbReference type="EMBL" id="ONM10793.1"/>
    </source>
</evidence>
<organism evidence="1">
    <name type="scientific">Zea mays</name>
    <name type="common">Maize</name>
    <dbReference type="NCBI Taxonomy" id="4577"/>
    <lineage>
        <taxon>Eukaryota</taxon>
        <taxon>Viridiplantae</taxon>
        <taxon>Streptophyta</taxon>
        <taxon>Embryophyta</taxon>
        <taxon>Tracheophyta</taxon>
        <taxon>Spermatophyta</taxon>
        <taxon>Magnoliopsida</taxon>
        <taxon>Liliopsida</taxon>
        <taxon>Poales</taxon>
        <taxon>Poaceae</taxon>
        <taxon>PACMAD clade</taxon>
        <taxon>Panicoideae</taxon>
        <taxon>Andropogonodae</taxon>
        <taxon>Andropogoneae</taxon>
        <taxon>Tripsacinae</taxon>
        <taxon>Zea</taxon>
    </lineage>
</organism>
<gene>
    <name evidence="1" type="ORF">ZEAMMB73_Zm00001d034621</name>
</gene>